<feature type="chain" id="PRO_5046270028" evidence="1">
    <location>
        <begin position="24"/>
        <end position="152"/>
    </location>
</feature>
<keyword evidence="1" id="KW-0732">Signal</keyword>
<dbReference type="EMBL" id="JAMBEP010000001">
    <property type="protein sequence ID" value="MCL1633095.1"/>
    <property type="molecule type" value="Genomic_DNA"/>
</dbReference>
<name>A0ABT0ME07_9GAMM</name>
<sequence length="152" mass="16190">MRAEARIIVLVSALLFDPAPAYAASSGPPMIVAPYEQAVFVPSNPDNPGGTQIAVLKGDPTTGPSAMLMRMKKGASPLHVHSSDYQLVVIEGTMKHLGAAQRESDAKPLGPGSYWFQPGEQAHSDACLVDECLMYIVWSGKRDGRLVEKGGL</sequence>
<comment type="caution">
    <text evidence="2">The sequence shown here is derived from an EMBL/GenBank/DDBJ whole genome shotgun (WGS) entry which is preliminary data.</text>
</comment>
<proteinExistence type="predicted"/>
<dbReference type="Pfam" id="PF14499">
    <property type="entry name" value="DUF4437"/>
    <property type="match status" value="1"/>
</dbReference>
<dbReference type="InterPro" id="IPR011051">
    <property type="entry name" value="RmlC_Cupin_sf"/>
</dbReference>
<dbReference type="Gene3D" id="2.60.120.10">
    <property type="entry name" value="Jelly Rolls"/>
    <property type="match status" value="1"/>
</dbReference>
<evidence type="ECO:0000256" key="1">
    <source>
        <dbReference type="SAM" id="SignalP"/>
    </source>
</evidence>
<dbReference type="CDD" id="cd06989">
    <property type="entry name" value="cupin_DRT102"/>
    <property type="match status" value="1"/>
</dbReference>
<organism evidence="2 3">
    <name type="scientific">Luteimonas galliterrae</name>
    <dbReference type="NCBI Taxonomy" id="2940486"/>
    <lineage>
        <taxon>Bacteria</taxon>
        <taxon>Pseudomonadati</taxon>
        <taxon>Pseudomonadota</taxon>
        <taxon>Gammaproteobacteria</taxon>
        <taxon>Lysobacterales</taxon>
        <taxon>Lysobacteraceae</taxon>
        <taxon>Luteimonas</taxon>
    </lineage>
</organism>
<gene>
    <name evidence="2" type="ORF">M2650_00320</name>
</gene>
<dbReference type="InterPro" id="IPR014710">
    <property type="entry name" value="RmlC-like_jellyroll"/>
</dbReference>
<keyword evidence="3" id="KW-1185">Reference proteome</keyword>
<dbReference type="InterPro" id="IPR028013">
    <property type="entry name" value="DUF4437"/>
</dbReference>
<protein>
    <submittedName>
        <fullName evidence="2">Cupin domain-containing protein</fullName>
    </submittedName>
</protein>
<dbReference type="Proteomes" id="UP001431217">
    <property type="component" value="Unassembled WGS sequence"/>
</dbReference>
<accession>A0ABT0ME07</accession>
<reference evidence="2 3" key="1">
    <citation type="submission" date="2022-05" db="EMBL/GenBank/DDBJ databases">
        <title>Luteimonas sp. SX5, whole genome shotgun sequencing project.</title>
        <authorList>
            <person name="Zhao G."/>
            <person name="Shen L."/>
        </authorList>
    </citation>
    <scope>NUCLEOTIDE SEQUENCE [LARGE SCALE GENOMIC DNA]</scope>
    <source>
        <strain evidence="2 3">SX5</strain>
    </source>
</reference>
<dbReference type="SUPFAM" id="SSF51182">
    <property type="entry name" value="RmlC-like cupins"/>
    <property type="match status" value="1"/>
</dbReference>
<evidence type="ECO:0000313" key="2">
    <source>
        <dbReference type="EMBL" id="MCL1633095.1"/>
    </source>
</evidence>
<feature type="signal peptide" evidence="1">
    <location>
        <begin position="1"/>
        <end position="23"/>
    </location>
</feature>
<dbReference type="RefSeq" id="WP_249469748.1">
    <property type="nucleotide sequence ID" value="NZ_JAMBEP010000001.1"/>
</dbReference>
<evidence type="ECO:0000313" key="3">
    <source>
        <dbReference type="Proteomes" id="UP001431217"/>
    </source>
</evidence>